<feature type="region of interest" description="Disordered" evidence="1">
    <location>
        <begin position="1"/>
        <end position="217"/>
    </location>
</feature>
<proteinExistence type="predicted"/>
<reference evidence="2" key="1">
    <citation type="submission" date="2020-02" db="EMBL/GenBank/DDBJ databases">
        <authorList>
            <person name="Meier V. D."/>
        </authorList>
    </citation>
    <scope>NUCLEOTIDE SEQUENCE</scope>
    <source>
        <strain evidence="2">AVDCRST_MAG22</strain>
    </source>
</reference>
<feature type="compositionally biased region" description="Basic residues" evidence="1">
    <location>
        <begin position="127"/>
        <end position="136"/>
    </location>
</feature>
<feature type="compositionally biased region" description="Basic residues" evidence="1">
    <location>
        <begin position="66"/>
        <end position="75"/>
    </location>
</feature>
<dbReference type="AlphaFoldDB" id="A0A6J4NSG0"/>
<keyword evidence="2" id="KW-0560">Oxidoreductase</keyword>
<dbReference type="EMBL" id="CADCUV010000036">
    <property type="protein sequence ID" value="CAA9393821.1"/>
    <property type="molecule type" value="Genomic_DNA"/>
</dbReference>
<protein>
    <submittedName>
        <fullName evidence="2">Mannitol-1-phosphate 5-dehydrogenase</fullName>
        <ecNumber evidence="2">1.1.1.17</ecNumber>
    </submittedName>
</protein>
<gene>
    <name evidence="2" type="ORF">AVDCRST_MAG22-789</name>
</gene>
<evidence type="ECO:0000313" key="2">
    <source>
        <dbReference type="EMBL" id="CAA9393821.1"/>
    </source>
</evidence>
<accession>A0A6J4NSG0</accession>
<sequence>ERAGGAFLRVGRQRLAGKGGPAGYPGRDLGRGPDALHREEAAHGEHGALRDRVPRIRARRGDDPRRPRRRRRARGCFKSPGGDGAAARPGVRFRPGGAGGVPAQGPRPLREPPARGRDDAGGARPHPQARPRRAVRLARPAPPGDGPHADAPGRYHRCGARLRPPAGRGGGGTARDRTQGGQAFGPGPLRRDTGGPSARSTRPARRGRFSRSLPGGL</sequence>
<feature type="compositionally biased region" description="Basic and acidic residues" evidence="1">
    <location>
        <begin position="108"/>
        <end position="121"/>
    </location>
</feature>
<feature type="compositionally biased region" description="Basic and acidic residues" evidence="1">
    <location>
        <begin position="28"/>
        <end position="65"/>
    </location>
</feature>
<organism evidence="2">
    <name type="scientific">uncultured Rubrobacteraceae bacterium</name>
    <dbReference type="NCBI Taxonomy" id="349277"/>
    <lineage>
        <taxon>Bacteria</taxon>
        <taxon>Bacillati</taxon>
        <taxon>Actinomycetota</taxon>
        <taxon>Rubrobacteria</taxon>
        <taxon>Rubrobacterales</taxon>
        <taxon>Rubrobacteraceae</taxon>
        <taxon>environmental samples</taxon>
    </lineage>
</organism>
<name>A0A6J4NSG0_9ACTN</name>
<dbReference type="EC" id="1.1.1.17" evidence="2"/>
<feature type="non-terminal residue" evidence="2">
    <location>
        <position position="217"/>
    </location>
</feature>
<dbReference type="GO" id="GO:0008926">
    <property type="term" value="F:mannitol-1-phosphate 5-dehydrogenase activity"/>
    <property type="evidence" value="ECO:0007669"/>
    <property type="project" value="UniProtKB-EC"/>
</dbReference>
<feature type="non-terminal residue" evidence="2">
    <location>
        <position position="1"/>
    </location>
</feature>
<evidence type="ECO:0000256" key="1">
    <source>
        <dbReference type="SAM" id="MobiDB-lite"/>
    </source>
</evidence>